<proteinExistence type="inferred from homology"/>
<gene>
    <name evidence="5" type="ORF">FOZ76_13580</name>
</gene>
<dbReference type="Gene3D" id="3.40.50.2300">
    <property type="match status" value="2"/>
</dbReference>
<protein>
    <submittedName>
        <fullName evidence="5">Branched-chain amino acid ABC transporter substrate-binding protein</fullName>
    </submittedName>
</protein>
<evidence type="ECO:0000259" key="4">
    <source>
        <dbReference type="Pfam" id="PF13458"/>
    </source>
</evidence>
<feature type="signal peptide" evidence="3">
    <location>
        <begin position="1"/>
        <end position="25"/>
    </location>
</feature>
<feature type="chain" id="PRO_5022002191" evidence="3">
    <location>
        <begin position="26"/>
        <end position="415"/>
    </location>
</feature>
<evidence type="ECO:0000256" key="2">
    <source>
        <dbReference type="ARBA" id="ARBA00022729"/>
    </source>
</evidence>
<name>A0A556ALZ2_9BURK</name>
<dbReference type="InterPro" id="IPR028082">
    <property type="entry name" value="Peripla_BP_I"/>
</dbReference>
<reference evidence="5 6" key="1">
    <citation type="submission" date="2019-07" db="EMBL/GenBank/DDBJ databases">
        <title>Qingshengfaniella alkalisoli gen. nov., sp. nov., isolated from saline soil.</title>
        <authorList>
            <person name="Xu L."/>
            <person name="Huang X.-X."/>
            <person name="Sun J.-Q."/>
        </authorList>
    </citation>
    <scope>NUCLEOTIDE SEQUENCE [LARGE SCALE GENOMIC DNA]</scope>
    <source>
        <strain evidence="5 6">DSM 27279</strain>
    </source>
</reference>
<dbReference type="InterPro" id="IPR051010">
    <property type="entry name" value="BCAA_transport"/>
</dbReference>
<dbReference type="InterPro" id="IPR028081">
    <property type="entry name" value="Leu-bd"/>
</dbReference>
<comment type="caution">
    <text evidence="5">The sequence shown here is derived from an EMBL/GenBank/DDBJ whole genome shotgun (WGS) entry which is preliminary data.</text>
</comment>
<comment type="similarity">
    <text evidence="1">Belongs to the leucine-binding protein family.</text>
</comment>
<evidence type="ECO:0000313" key="6">
    <source>
        <dbReference type="Proteomes" id="UP000318405"/>
    </source>
</evidence>
<dbReference type="AlphaFoldDB" id="A0A556ALZ2"/>
<evidence type="ECO:0000313" key="5">
    <source>
        <dbReference type="EMBL" id="TSH93909.1"/>
    </source>
</evidence>
<accession>A0A556ALZ2</accession>
<dbReference type="CDD" id="cd06329">
    <property type="entry name" value="PBP1_SBP-like"/>
    <property type="match status" value="1"/>
</dbReference>
<keyword evidence="2 3" id="KW-0732">Signal</keyword>
<keyword evidence="6" id="KW-1185">Reference proteome</keyword>
<organism evidence="5 6">
    <name type="scientific">Verticiella sediminum</name>
    <dbReference type="NCBI Taxonomy" id="1247510"/>
    <lineage>
        <taxon>Bacteria</taxon>
        <taxon>Pseudomonadati</taxon>
        <taxon>Pseudomonadota</taxon>
        <taxon>Betaproteobacteria</taxon>
        <taxon>Burkholderiales</taxon>
        <taxon>Alcaligenaceae</taxon>
        <taxon>Verticiella</taxon>
    </lineage>
</organism>
<dbReference type="PANTHER" id="PTHR30483">
    <property type="entry name" value="LEUCINE-SPECIFIC-BINDING PROTEIN"/>
    <property type="match status" value="1"/>
</dbReference>
<dbReference type="Pfam" id="PF13458">
    <property type="entry name" value="Peripla_BP_6"/>
    <property type="match status" value="1"/>
</dbReference>
<evidence type="ECO:0000256" key="1">
    <source>
        <dbReference type="ARBA" id="ARBA00010062"/>
    </source>
</evidence>
<evidence type="ECO:0000256" key="3">
    <source>
        <dbReference type="SAM" id="SignalP"/>
    </source>
</evidence>
<dbReference type="Proteomes" id="UP000318405">
    <property type="component" value="Unassembled WGS sequence"/>
</dbReference>
<dbReference type="OrthoDB" id="5289062at2"/>
<dbReference type="EMBL" id="VLTJ01000026">
    <property type="protein sequence ID" value="TSH93909.1"/>
    <property type="molecule type" value="Genomic_DNA"/>
</dbReference>
<dbReference type="RefSeq" id="WP_143948810.1">
    <property type="nucleotide sequence ID" value="NZ_BAABMB010000006.1"/>
</dbReference>
<sequence>MKKLSYALACITAASALGAAAPAWSAEETVKIAFIDPLSGLMGPVGNDLLRNWQYSAELANAEGWAKDVKFEIVPFDNKLSPQESVTLLQTAIDQGIHYVVQGMGSSVGIPLQQAVQRNNERNPDHPVLYINQAAVDPVQTNDNCTFSHVRLDGHVDMKVTGIVKYITENSPDTKKVYLINQDYSFGHSVAKAAKEMLKKANPDIEIVGEDLHPLARVTDFSQYAAKIRSSGADTVITGNWGSDLGLLVKAARDAGVTAKFYTFYGDNTGAPTLFGDAGTDRVYRIAAFDWDTPETQKLMEGYKQKYGGSDYWNGVGWGGIKLLAEAINKAGETDPLKVAAAMENLSVEGPHGQMTVRGDDHQVQQNFVMASWQKVDGDKVKFEQEKTGHGWRAERKFTPDELMLPTTCKMKRPS</sequence>
<dbReference type="SUPFAM" id="SSF53822">
    <property type="entry name" value="Periplasmic binding protein-like I"/>
    <property type="match status" value="1"/>
</dbReference>
<feature type="domain" description="Leucine-binding protein" evidence="4">
    <location>
        <begin position="29"/>
        <end position="374"/>
    </location>
</feature>